<reference evidence="6 7" key="1">
    <citation type="journal article" date="2009" name="Int. J. Syst. Evol. Microbiol.">
        <title>Nocardioides caeni sp. nov., isolated from wastewater.</title>
        <authorList>
            <person name="Yoon J.H."/>
            <person name="Kang S.J."/>
            <person name="Park S."/>
            <person name="Kim W."/>
            <person name="Oh T.K."/>
        </authorList>
    </citation>
    <scope>NUCLEOTIDE SEQUENCE [LARGE SCALE GENOMIC DNA]</scope>
    <source>
        <strain evidence="6 7">DSM 23134</strain>
    </source>
</reference>
<evidence type="ECO:0000259" key="5">
    <source>
        <dbReference type="PROSITE" id="PS50983"/>
    </source>
</evidence>
<evidence type="ECO:0000256" key="2">
    <source>
        <dbReference type="ARBA" id="ARBA00008814"/>
    </source>
</evidence>
<comment type="subcellular location">
    <subcellularLocation>
        <location evidence="1">Cell envelope</location>
    </subcellularLocation>
</comment>
<dbReference type="InterPro" id="IPR051313">
    <property type="entry name" value="Bact_iron-sidero_bind"/>
</dbReference>
<evidence type="ECO:0000256" key="1">
    <source>
        <dbReference type="ARBA" id="ARBA00004196"/>
    </source>
</evidence>
<dbReference type="Gene3D" id="3.40.50.1980">
    <property type="entry name" value="Nitrogenase molybdenum iron protein domain"/>
    <property type="match status" value="2"/>
</dbReference>
<accession>A0A4S8N3Z1</accession>
<sequence length="332" mass="35600">MLLLARPDVVDEATRRQFLGIIAAAGLLTACGDDRDSKGSSGSSGSSTRTVDDVFGTVEVPTDPQRVVAMEQQVLGNLLALGFPIERIVGFGKDDIDLDNLDFIAAPDVLKDLPSVGTFSEPNAELLAAAQPDLILAVADTIYTDFYAPIFKALNSVGAPVFAAYNGYTTLDEAMRLLADVGRAVGLEEKATEAEQHLRDRIADVVSRLDAAGERPSVGFLRATSDGLVANNVMPLLDELGLPGDRPTPEEFYVEVSAENLTEVFVHDVLFVSDGDDPDKVIADLEANPLWSRLPAVRAGRVQVVPDVVWGSSYSVQAFERQLDDIEQALLG</sequence>
<dbReference type="GO" id="GO:1901678">
    <property type="term" value="P:iron coordination entity transport"/>
    <property type="evidence" value="ECO:0007669"/>
    <property type="project" value="UniProtKB-ARBA"/>
</dbReference>
<dbReference type="SUPFAM" id="SSF53807">
    <property type="entry name" value="Helical backbone' metal receptor"/>
    <property type="match status" value="1"/>
</dbReference>
<dbReference type="PROSITE" id="PS50983">
    <property type="entry name" value="FE_B12_PBP"/>
    <property type="match status" value="1"/>
</dbReference>
<dbReference type="RefSeq" id="WP_136563453.1">
    <property type="nucleotide sequence ID" value="NZ_BAABLS010000004.1"/>
</dbReference>
<dbReference type="PROSITE" id="PS51257">
    <property type="entry name" value="PROKAR_LIPOPROTEIN"/>
    <property type="match status" value="1"/>
</dbReference>
<keyword evidence="4" id="KW-0732">Signal</keyword>
<evidence type="ECO:0000256" key="4">
    <source>
        <dbReference type="ARBA" id="ARBA00022729"/>
    </source>
</evidence>
<dbReference type="EMBL" id="STGW01000009">
    <property type="protein sequence ID" value="THV10777.1"/>
    <property type="molecule type" value="Genomic_DNA"/>
</dbReference>
<comment type="similarity">
    <text evidence="2">Belongs to the bacterial solute-binding protein 8 family.</text>
</comment>
<organism evidence="6 7">
    <name type="scientific">Nocardioides caeni</name>
    <dbReference type="NCBI Taxonomy" id="574700"/>
    <lineage>
        <taxon>Bacteria</taxon>
        <taxon>Bacillati</taxon>
        <taxon>Actinomycetota</taxon>
        <taxon>Actinomycetes</taxon>
        <taxon>Propionibacteriales</taxon>
        <taxon>Nocardioidaceae</taxon>
        <taxon>Nocardioides</taxon>
    </lineage>
</organism>
<dbReference type="PANTHER" id="PTHR30532">
    <property type="entry name" value="IRON III DICITRATE-BINDING PERIPLASMIC PROTEIN"/>
    <property type="match status" value="1"/>
</dbReference>
<proteinExistence type="inferred from homology"/>
<dbReference type="Proteomes" id="UP000307087">
    <property type="component" value="Unassembled WGS sequence"/>
</dbReference>
<gene>
    <name evidence="6" type="ORF">E9934_13665</name>
</gene>
<keyword evidence="7" id="KW-1185">Reference proteome</keyword>
<evidence type="ECO:0000313" key="7">
    <source>
        <dbReference type="Proteomes" id="UP000307087"/>
    </source>
</evidence>
<protein>
    <submittedName>
        <fullName evidence="6">ABC transporter substrate-binding protein</fullName>
    </submittedName>
</protein>
<evidence type="ECO:0000313" key="6">
    <source>
        <dbReference type="EMBL" id="THV10777.1"/>
    </source>
</evidence>
<dbReference type="Pfam" id="PF01497">
    <property type="entry name" value="Peripla_BP_2"/>
    <property type="match status" value="1"/>
</dbReference>
<dbReference type="AlphaFoldDB" id="A0A4S8N3Z1"/>
<name>A0A4S8N3Z1_9ACTN</name>
<feature type="domain" description="Fe/B12 periplasmic-binding" evidence="5">
    <location>
        <begin position="66"/>
        <end position="332"/>
    </location>
</feature>
<dbReference type="GO" id="GO:0030288">
    <property type="term" value="C:outer membrane-bounded periplasmic space"/>
    <property type="evidence" value="ECO:0007669"/>
    <property type="project" value="TreeGrafter"/>
</dbReference>
<dbReference type="PANTHER" id="PTHR30532:SF1">
    <property type="entry name" value="IRON(3+)-HYDROXAMATE-BINDING PROTEIN FHUD"/>
    <property type="match status" value="1"/>
</dbReference>
<dbReference type="OrthoDB" id="1846031at2"/>
<dbReference type="InterPro" id="IPR002491">
    <property type="entry name" value="ABC_transptr_periplasmic_BD"/>
</dbReference>
<evidence type="ECO:0000256" key="3">
    <source>
        <dbReference type="ARBA" id="ARBA00022448"/>
    </source>
</evidence>
<comment type="caution">
    <text evidence="6">The sequence shown here is derived from an EMBL/GenBank/DDBJ whole genome shotgun (WGS) entry which is preliminary data.</text>
</comment>
<keyword evidence="3" id="KW-0813">Transport</keyword>